<feature type="region of interest" description="Disordered" evidence="6">
    <location>
        <begin position="40"/>
        <end position="80"/>
    </location>
</feature>
<gene>
    <name evidence="8" type="ORF">R5R35_007742</name>
</gene>
<evidence type="ECO:0000256" key="1">
    <source>
        <dbReference type="ARBA" id="ARBA00004167"/>
    </source>
</evidence>
<name>A0AAN9V8C9_9ORTH</name>
<dbReference type="GO" id="GO:0016020">
    <property type="term" value="C:membrane"/>
    <property type="evidence" value="ECO:0007669"/>
    <property type="project" value="UniProtKB-SubCell"/>
</dbReference>
<sequence>MSEDFVDSILRCGLYFGAVFQVVCIAAAVVIPDKMNDFNASYKDVEPSDDEGSDHSTPQATPRRPHAHHRPRKQEKKKRR</sequence>
<keyword evidence="4 7" id="KW-1133">Transmembrane helix</keyword>
<comment type="subcellular location">
    <subcellularLocation>
        <location evidence="1">Membrane</location>
        <topology evidence="1">Single-pass membrane protein</topology>
    </subcellularLocation>
</comment>
<keyword evidence="3 7" id="KW-0812">Transmembrane</keyword>
<dbReference type="InterPro" id="IPR009621">
    <property type="entry name" value="UPF0239"/>
</dbReference>
<evidence type="ECO:0000256" key="2">
    <source>
        <dbReference type="ARBA" id="ARBA00006839"/>
    </source>
</evidence>
<evidence type="ECO:0000256" key="3">
    <source>
        <dbReference type="ARBA" id="ARBA00022692"/>
    </source>
</evidence>
<evidence type="ECO:0000313" key="9">
    <source>
        <dbReference type="Proteomes" id="UP001378592"/>
    </source>
</evidence>
<evidence type="ECO:0000256" key="4">
    <source>
        <dbReference type="ARBA" id="ARBA00022989"/>
    </source>
</evidence>
<comment type="caution">
    <text evidence="8">The sequence shown here is derived from an EMBL/GenBank/DDBJ whole genome shotgun (WGS) entry which is preliminary data.</text>
</comment>
<feature type="compositionally biased region" description="Basic residues" evidence="6">
    <location>
        <begin position="63"/>
        <end position="80"/>
    </location>
</feature>
<keyword evidence="5 7" id="KW-0472">Membrane</keyword>
<organism evidence="8 9">
    <name type="scientific">Gryllus longicercus</name>
    <dbReference type="NCBI Taxonomy" id="2509291"/>
    <lineage>
        <taxon>Eukaryota</taxon>
        <taxon>Metazoa</taxon>
        <taxon>Ecdysozoa</taxon>
        <taxon>Arthropoda</taxon>
        <taxon>Hexapoda</taxon>
        <taxon>Insecta</taxon>
        <taxon>Pterygota</taxon>
        <taxon>Neoptera</taxon>
        <taxon>Polyneoptera</taxon>
        <taxon>Orthoptera</taxon>
        <taxon>Ensifera</taxon>
        <taxon>Gryllidea</taxon>
        <taxon>Grylloidea</taxon>
        <taxon>Gryllidae</taxon>
        <taxon>Gryllinae</taxon>
        <taxon>Gryllus</taxon>
    </lineage>
</organism>
<accession>A0AAN9V8C9</accession>
<dbReference type="PANTHER" id="PTHR14409:SF0">
    <property type="entry name" value="PROTEIN MANBAL"/>
    <property type="match status" value="1"/>
</dbReference>
<feature type="transmembrane region" description="Helical" evidence="7">
    <location>
        <begin position="12"/>
        <end position="31"/>
    </location>
</feature>
<proteinExistence type="inferred from homology"/>
<evidence type="ECO:0000256" key="7">
    <source>
        <dbReference type="SAM" id="Phobius"/>
    </source>
</evidence>
<evidence type="ECO:0000256" key="5">
    <source>
        <dbReference type="ARBA" id="ARBA00023136"/>
    </source>
</evidence>
<dbReference type="EMBL" id="JAZDUA010000451">
    <property type="protein sequence ID" value="KAK7792392.1"/>
    <property type="molecule type" value="Genomic_DNA"/>
</dbReference>
<dbReference type="Proteomes" id="UP001378592">
    <property type="component" value="Unassembled WGS sequence"/>
</dbReference>
<dbReference type="PANTHER" id="PTHR14409">
    <property type="entry name" value="MANNOSIDASE, BETA A, LYSOSOMAL-LIKE, MANBAL PROTEIN"/>
    <property type="match status" value="1"/>
</dbReference>
<comment type="similarity">
    <text evidence="2">Belongs to the UPF0239 family.</text>
</comment>
<reference evidence="8 9" key="1">
    <citation type="submission" date="2024-03" db="EMBL/GenBank/DDBJ databases">
        <title>The genome assembly and annotation of the cricket Gryllus longicercus Weissman &amp; Gray.</title>
        <authorList>
            <person name="Szrajer S."/>
            <person name="Gray D."/>
            <person name="Ylla G."/>
        </authorList>
    </citation>
    <scope>NUCLEOTIDE SEQUENCE [LARGE SCALE GENOMIC DNA]</scope>
    <source>
        <strain evidence="8">DAG 2021-001</strain>
        <tissue evidence="8">Whole body minus gut</tissue>
    </source>
</reference>
<dbReference type="Pfam" id="PF06783">
    <property type="entry name" value="UPF0239"/>
    <property type="match status" value="1"/>
</dbReference>
<protein>
    <submittedName>
        <fullName evidence="8">Uncharacterized protein</fullName>
    </submittedName>
</protein>
<evidence type="ECO:0000313" key="8">
    <source>
        <dbReference type="EMBL" id="KAK7792392.1"/>
    </source>
</evidence>
<evidence type="ECO:0000256" key="6">
    <source>
        <dbReference type="SAM" id="MobiDB-lite"/>
    </source>
</evidence>
<dbReference type="AlphaFoldDB" id="A0AAN9V8C9"/>
<keyword evidence="9" id="KW-1185">Reference proteome</keyword>